<dbReference type="AlphaFoldDB" id="A0A1A8U0R6"/>
<proteinExistence type="predicted"/>
<feature type="non-terminal residue" evidence="1">
    <location>
        <position position="125"/>
    </location>
</feature>
<organism evidence="1">
    <name type="scientific">Nothobranchius furzeri</name>
    <name type="common">Turquoise killifish</name>
    <dbReference type="NCBI Taxonomy" id="105023"/>
    <lineage>
        <taxon>Eukaryota</taxon>
        <taxon>Metazoa</taxon>
        <taxon>Chordata</taxon>
        <taxon>Craniata</taxon>
        <taxon>Vertebrata</taxon>
        <taxon>Euteleostomi</taxon>
        <taxon>Actinopterygii</taxon>
        <taxon>Neopterygii</taxon>
        <taxon>Teleostei</taxon>
        <taxon>Neoteleostei</taxon>
        <taxon>Acanthomorphata</taxon>
        <taxon>Ovalentaria</taxon>
        <taxon>Atherinomorphae</taxon>
        <taxon>Cyprinodontiformes</taxon>
        <taxon>Nothobranchiidae</taxon>
        <taxon>Nothobranchius</taxon>
    </lineage>
</organism>
<gene>
    <name evidence="1" type="primary">Nfu_g_1_007904</name>
</gene>
<feature type="non-terminal residue" evidence="1">
    <location>
        <position position="1"/>
    </location>
</feature>
<name>A0A1A8U0R6_NOTFU</name>
<protein>
    <submittedName>
        <fullName evidence="1">Uncharacterized protein</fullName>
    </submittedName>
</protein>
<sequence>VSTILFIMPQVSAGGRFRRAASCRLFTIYRSSVYKELRDHFTSPDDYSILGFSFTLHHLHNQLGLLHTRSRRLLPWPLALSRSPASTKPLLLPTLWTNSPITFWSFPAHPDLTSPSGGSHHYCNQ</sequence>
<dbReference type="EMBL" id="HAEJ01000271">
    <property type="protein sequence ID" value="SBS40728.1"/>
    <property type="molecule type" value="Transcribed_RNA"/>
</dbReference>
<evidence type="ECO:0000313" key="1">
    <source>
        <dbReference type="EMBL" id="SBS40728.1"/>
    </source>
</evidence>
<reference evidence="1" key="2">
    <citation type="submission" date="2016-06" db="EMBL/GenBank/DDBJ databases">
        <title>The genome of a short-lived fish provides insights into sex chromosome evolution and the genetic control of aging.</title>
        <authorList>
            <person name="Reichwald K."/>
            <person name="Felder M."/>
            <person name="Petzold A."/>
            <person name="Koch P."/>
            <person name="Groth M."/>
            <person name="Platzer M."/>
        </authorList>
    </citation>
    <scope>NUCLEOTIDE SEQUENCE</scope>
    <source>
        <tissue evidence="1">Brain</tissue>
    </source>
</reference>
<accession>A0A1A8U0R6</accession>
<reference evidence="1" key="1">
    <citation type="submission" date="2016-05" db="EMBL/GenBank/DDBJ databases">
        <authorList>
            <person name="Lavstsen T."/>
            <person name="Jespersen J.S."/>
        </authorList>
    </citation>
    <scope>NUCLEOTIDE SEQUENCE</scope>
    <source>
        <tissue evidence="1">Brain</tissue>
    </source>
</reference>